<dbReference type="Proteomes" id="UP000007799">
    <property type="component" value="Unassembled WGS sequence"/>
</dbReference>
<feature type="coiled-coil region" evidence="1">
    <location>
        <begin position="179"/>
        <end position="252"/>
    </location>
</feature>
<accession>F2U3E5</accession>
<keyword evidence="3" id="KW-1185">Reference proteome</keyword>
<dbReference type="EMBL" id="GL832960">
    <property type="protein sequence ID" value="EGD82139.1"/>
    <property type="molecule type" value="Genomic_DNA"/>
</dbReference>
<organism evidence="3">
    <name type="scientific">Salpingoeca rosetta (strain ATCC 50818 / BSB-021)</name>
    <dbReference type="NCBI Taxonomy" id="946362"/>
    <lineage>
        <taxon>Eukaryota</taxon>
        <taxon>Choanoflagellata</taxon>
        <taxon>Craspedida</taxon>
        <taxon>Salpingoecidae</taxon>
        <taxon>Salpingoeca</taxon>
    </lineage>
</organism>
<dbReference type="RefSeq" id="XP_004996322.1">
    <property type="nucleotide sequence ID" value="XM_004996265.1"/>
</dbReference>
<sequence length="270" mass="30908">MPRRQNVGVQVGAPVVPVLQGLSRLADAALRETKSLSADLRHVRGALLAHINDVADKTRTQLRTEFEELATTFKQQAKREAERGYIAVKTTAQEAAETAVAQLRLEHEKELQSIKNEMDQLQREFKQDLDGWQRQCYYYKTSEATLRREVDALRMAMPKSATHAQRIVASPRALQVHDDAKLLEEMHEKEVDLESARREVKTLSLEKKRLEFLLRVVRAKASEQLQQAAVRKKHLKHELDQTRESLKHTQDLMLSGVRPQRCRASAARGH</sequence>
<feature type="coiled-coil region" evidence="1">
    <location>
        <begin position="104"/>
        <end position="131"/>
    </location>
</feature>
<evidence type="ECO:0000313" key="2">
    <source>
        <dbReference type="EMBL" id="EGD82139.1"/>
    </source>
</evidence>
<dbReference type="KEGG" id="sre:PTSG_02813"/>
<gene>
    <name evidence="2" type="ORF">PTSG_02813</name>
</gene>
<dbReference type="AlphaFoldDB" id="F2U3E5"/>
<proteinExistence type="predicted"/>
<name>F2U3E5_SALR5</name>
<reference evidence="2" key="1">
    <citation type="submission" date="2009-08" db="EMBL/GenBank/DDBJ databases">
        <title>Annotation of Salpingoeca rosetta.</title>
        <authorList>
            <consortium name="The Broad Institute Genome Sequencing Platform"/>
            <person name="Russ C."/>
            <person name="Cuomo C."/>
            <person name="Burger G."/>
            <person name="Gray M.W."/>
            <person name="Holland P.W.H."/>
            <person name="King N."/>
            <person name="Lang F.B.F."/>
            <person name="Roger A.J."/>
            <person name="Ruiz-Trillo I."/>
            <person name="Young S.K."/>
            <person name="Zeng Q."/>
            <person name="Gargeya S."/>
            <person name="Alvarado L."/>
            <person name="Berlin A."/>
            <person name="Chapman S.B."/>
            <person name="Chen Z."/>
            <person name="Freedman E."/>
            <person name="Gellesch M."/>
            <person name="Goldberg J."/>
            <person name="Griggs A."/>
            <person name="Gujja S."/>
            <person name="Heilman E."/>
            <person name="Heiman D."/>
            <person name="Howarth C."/>
            <person name="Mehta T."/>
            <person name="Neiman D."/>
            <person name="Pearson M."/>
            <person name="Roberts A."/>
            <person name="Saif S."/>
            <person name="Shea T."/>
            <person name="Shenoy N."/>
            <person name="Sisk P."/>
            <person name="Stolte C."/>
            <person name="Sykes S."/>
            <person name="White J."/>
            <person name="Yandava C."/>
            <person name="Haas B."/>
            <person name="Nusbaum C."/>
            <person name="Birren B."/>
        </authorList>
    </citation>
    <scope>NUCLEOTIDE SEQUENCE [LARGE SCALE GENOMIC DNA]</scope>
    <source>
        <strain evidence="2">ATCC 50818</strain>
    </source>
</reference>
<keyword evidence="1" id="KW-0175">Coiled coil</keyword>
<dbReference type="GeneID" id="16076908"/>
<dbReference type="InParanoid" id="F2U3E5"/>
<protein>
    <submittedName>
        <fullName evidence="2">Uncharacterized protein</fullName>
    </submittedName>
</protein>
<evidence type="ECO:0000313" key="3">
    <source>
        <dbReference type="Proteomes" id="UP000007799"/>
    </source>
</evidence>
<evidence type="ECO:0000256" key="1">
    <source>
        <dbReference type="SAM" id="Coils"/>
    </source>
</evidence>